<dbReference type="Proteomes" id="UP000029492">
    <property type="component" value="Chromosome"/>
</dbReference>
<dbReference type="HOGENOM" id="CLU_2012610_0_0_5"/>
<dbReference type="KEGG" id="mor:MOC_2921"/>
<proteinExistence type="predicted"/>
<keyword evidence="2" id="KW-1185">Reference proteome</keyword>
<evidence type="ECO:0000313" key="2">
    <source>
        <dbReference type="Proteomes" id="UP000029492"/>
    </source>
</evidence>
<reference evidence="1 2" key="1">
    <citation type="journal article" date="2014" name="PLoS ONE">
        <title>Genome Information of Methylobacterium oryzae, a Plant-Probiotic Methylotroph in the Phyllosphere.</title>
        <authorList>
            <person name="Kwak M.J."/>
            <person name="Jeong H."/>
            <person name="Madhaiyan M."/>
            <person name="Lee Y."/>
            <person name="Sa T.M."/>
            <person name="Oh T.K."/>
            <person name="Kim J.F."/>
        </authorList>
    </citation>
    <scope>NUCLEOTIDE SEQUENCE [LARGE SCALE GENOMIC DNA]</scope>
    <source>
        <strain evidence="1 2">CBMB20</strain>
    </source>
</reference>
<accession>A0A089NRW8</accession>
<sequence>MNRKVASLHRRRATLARAAADKVRRRVGSLLDRLAVVRWDAGIPAEWLVFLGDQPAGMQVKEARGFILAAHDDWEPAVTKRWVGEVEATVTAAERDAVVRREAAEAASAAARLAEDADAFEGL</sequence>
<dbReference type="AlphaFoldDB" id="A0A089NRW8"/>
<gene>
    <name evidence="1" type="ORF">MOC_2921</name>
</gene>
<organism evidence="1 2">
    <name type="scientific">Methylobacterium oryzae CBMB20</name>
    <dbReference type="NCBI Taxonomy" id="693986"/>
    <lineage>
        <taxon>Bacteria</taxon>
        <taxon>Pseudomonadati</taxon>
        <taxon>Pseudomonadota</taxon>
        <taxon>Alphaproteobacteria</taxon>
        <taxon>Hyphomicrobiales</taxon>
        <taxon>Methylobacteriaceae</taxon>
        <taxon>Methylobacterium</taxon>
    </lineage>
</organism>
<name>A0A089NRW8_9HYPH</name>
<dbReference type="EMBL" id="CP003811">
    <property type="protein sequence ID" value="AIQ90676.1"/>
    <property type="molecule type" value="Genomic_DNA"/>
</dbReference>
<protein>
    <submittedName>
        <fullName evidence="1">Protein of unassigned function</fullName>
    </submittedName>
</protein>
<evidence type="ECO:0000313" key="1">
    <source>
        <dbReference type="EMBL" id="AIQ90676.1"/>
    </source>
</evidence>